<dbReference type="VEuPathDB" id="CryptoDB:Vbra_12830"/>
<name>A0A0G4ESB0_VITBC</name>
<feature type="compositionally biased region" description="Polar residues" evidence="1">
    <location>
        <begin position="261"/>
        <end position="271"/>
    </location>
</feature>
<feature type="compositionally biased region" description="Basic and acidic residues" evidence="1">
    <location>
        <begin position="379"/>
        <end position="389"/>
    </location>
</feature>
<evidence type="ECO:0000256" key="1">
    <source>
        <dbReference type="SAM" id="MobiDB-lite"/>
    </source>
</evidence>
<feature type="region of interest" description="Disordered" evidence="1">
    <location>
        <begin position="65"/>
        <end position="116"/>
    </location>
</feature>
<accession>A0A0G4ESB0</accession>
<feature type="compositionally biased region" description="Gly residues" evidence="1">
    <location>
        <begin position="245"/>
        <end position="254"/>
    </location>
</feature>
<reference evidence="2 3" key="1">
    <citation type="submission" date="2014-11" db="EMBL/GenBank/DDBJ databases">
        <authorList>
            <person name="Zhu J."/>
            <person name="Qi W."/>
            <person name="Song R."/>
        </authorList>
    </citation>
    <scope>NUCLEOTIDE SEQUENCE [LARGE SCALE GENOMIC DNA]</scope>
</reference>
<feature type="region of interest" description="Disordered" evidence="1">
    <location>
        <begin position="194"/>
        <end position="290"/>
    </location>
</feature>
<evidence type="ECO:0000313" key="3">
    <source>
        <dbReference type="Proteomes" id="UP000041254"/>
    </source>
</evidence>
<sequence length="466" mass="49555">MDLSPLWNRRRLFRRAESDGPLCVKRDLSELPRVLPVIWEIDETHLTPLATPTCHKSLSDPYFDANSLSDTPHGDSAEDGTPTCSPPFSPARSTTIGSRPSSSGSSLMTGSEHQHNHQPIAGWLKHVRAQARTVAHVRHLHISRSFTCRQKMLKSASSVGSSTSGSGGRKQCGLMRLFRLCGSRSCERLADGVGHSAPVRFDDDSDNDNGNGNGNNAIASTQQDNKPSGAGVYERREWSSDNSGSGSGGGGGGDSGRRRTPTPTQMANTHDTSPSSSSVSTSEVTECSDLTDNEVIDDTIMQETVKRFQFQETAVHGSPPPLPDREIVSEPTPVRVRFHYIPAHPRTPGAPTRGGGWDSGAGVGLDTLQWSLPVFAKCAKGDTGGDEKGSGGPSEEESHSDDERTTESGSEVGEVDLHLTEALLIDSILLYLDQQQDAAAAHAHVAGPQDGACVGFDVGEGEGGSK</sequence>
<feature type="region of interest" description="Disordered" evidence="1">
    <location>
        <begin position="379"/>
        <end position="414"/>
    </location>
</feature>
<dbReference type="EMBL" id="CDMY01000295">
    <property type="protein sequence ID" value="CEM00561.1"/>
    <property type="molecule type" value="Genomic_DNA"/>
</dbReference>
<feature type="compositionally biased region" description="Low complexity" evidence="1">
    <location>
        <begin position="272"/>
        <end position="288"/>
    </location>
</feature>
<proteinExistence type="predicted"/>
<dbReference type="AlphaFoldDB" id="A0A0G4ESB0"/>
<dbReference type="InParanoid" id="A0A0G4ESB0"/>
<keyword evidence="3" id="KW-1185">Reference proteome</keyword>
<dbReference type="Proteomes" id="UP000041254">
    <property type="component" value="Unassembled WGS sequence"/>
</dbReference>
<gene>
    <name evidence="2" type="ORF">Vbra_12830</name>
</gene>
<protein>
    <submittedName>
        <fullName evidence="2">Uncharacterized protein</fullName>
    </submittedName>
</protein>
<organism evidence="2 3">
    <name type="scientific">Vitrella brassicaformis (strain CCMP3155)</name>
    <dbReference type="NCBI Taxonomy" id="1169540"/>
    <lineage>
        <taxon>Eukaryota</taxon>
        <taxon>Sar</taxon>
        <taxon>Alveolata</taxon>
        <taxon>Colpodellida</taxon>
        <taxon>Vitrellaceae</taxon>
        <taxon>Vitrella</taxon>
    </lineage>
</organism>
<feature type="compositionally biased region" description="Polar residues" evidence="1">
    <location>
        <begin position="217"/>
        <end position="226"/>
    </location>
</feature>
<evidence type="ECO:0000313" key="2">
    <source>
        <dbReference type="EMBL" id="CEM00561.1"/>
    </source>
</evidence>
<feature type="compositionally biased region" description="Low complexity" evidence="1">
    <location>
        <begin position="93"/>
        <end position="111"/>
    </location>
</feature>